<dbReference type="PANTHER" id="PTHR42678:SF34">
    <property type="entry name" value="OS04G0183300 PROTEIN"/>
    <property type="match status" value="1"/>
</dbReference>
<dbReference type="NCBIfam" id="NF005219">
    <property type="entry name" value="PRK06707.1"/>
    <property type="match status" value="1"/>
</dbReference>
<dbReference type="InterPro" id="IPR023631">
    <property type="entry name" value="Amidase_dom"/>
</dbReference>
<proteinExistence type="predicted"/>
<dbReference type="OrthoDB" id="9811471at2"/>
<reference evidence="2 3" key="1">
    <citation type="submission" date="2015-01" db="EMBL/GenBank/DDBJ databases">
        <authorList>
            <person name="Aslett A.Martin."/>
            <person name="De Silva Nishadi"/>
        </authorList>
    </citation>
    <scope>NUCLEOTIDE SEQUENCE [LARGE SCALE GENOMIC DNA]</scope>
    <source>
        <strain evidence="2 3">R28058</strain>
    </source>
</reference>
<feature type="domain" description="Amidase" evidence="1">
    <location>
        <begin position="89"/>
        <end position="445"/>
    </location>
</feature>
<dbReference type="InterPro" id="IPR036928">
    <property type="entry name" value="AS_sf"/>
</dbReference>
<dbReference type="SUPFAM" id="SSF75304">
    <property type="entry name" value="Amidase signature (AS) enzymes"/>
    <property type="match status" value="1"/>
</dbReference>
<organism evidence="2 3">
    <name type="scientific">Paraclostridium sordellii</name>
    <name type="common">Clostridium sordellii</name>
    <dbReference type="NCBI Taxonomy" id="1505"/>
    <lineage>
        <taxon>Bacteria</taxon>
        <taxon>Bacillati</taxon>
        <taxon>Bacillota</taxon>
        <taxon>Clostridia</taxon>
        <taxon>Peptostreptococcales</taxon>
        <taxon>Peptostreptococcaceae</taxon>
        <taxon>Paraclostridium</taxon>
    </lineage>
</organism>
<protein>
    <submittedName>
        <fullName evidence="2">Aspartyl/glutamyl-tRNA amidotransferase subunit A</fullName>
        <ecNumber evidence="2">3.5.1.86</ecNumber>
    </submittedName>
</protein>
<dbReference type="AlphaFoldDB" id="A0A0C7QJ77"/>
<evidence type="ECO:0000313" key="3">
    <source>
        <dbReference type="Proteomes" id="UP000049127"/>
    </source>
</evidence>
<dbReference type="GO" id="GO:0016740">
    <property type="term" value="F:transferase activity"/>
    <property type="evidence" value="ECO:0007669"/>
    <property type="project" value="UniProtKB-KW"/>
</dbReference>
<accession>A0A0C7QJ77</accession>
<dbReference type="GO" id="GO:0050537">
    <property type="term" value="F:mandelamide amidase activity"/>
    <property type="evidence" value="ECO:0007669"/>
    <property type="project" value="UniProtKB-EC"/>
</dbReference>
<evidence type="ECO:0000259" key="1">
    <source>
        <dbReference type="Pfam" id="PF01425"/>
    </source>
</evidence>
<dbReference type="PANTHER" id="PTHR42678">
    <property type="entry name" value="AMIDASE"/>
    <property type="match status" value="1"/>
</dbReference>
<gene>
    <name evidence="2" type="primary">gatA</name>
    <name evidence="2" type="ORF">R28058_12641</name>
</gene>
<dbReference type="Gene3D" id="3.90.1300.10">
    <property type="entry name" value="Amidase signature (AS) domain"/>
    <property type="match status" value="1"/>
</dbReference>
<dbReference type="Pfam" id="PF01425">
    <property type="entry name" value="Amidase"/>
    <property type="match status" value="1"/>
</dbReference>
<keyword evidence="2" id="KW-0378">Hydrolase</keyword>
<name>A0A0C7QJ77_PARSO</name>
<dbReference type="Proteomes" id="UP000049127">
    <property type="component" value="Unassembled WGS sequence"/>
</dbReference>
<evidence type="ECO:0000313" key="2">
    <source>
        <dbReference type="EMBL" id="CEQ03531.1"/>
    </source>
</evidence>
<keyword evidence="2" id="KW-0808">Transferase</keyword>
<dbReference type="RefSeq" id="WP_055341836.1">
    <property type="nucleotide sequence ID" value="NZ_CEKZ01000003.1"/>
</dbReference>
<sequence>MKKSKIAIIAVIALAVATVGSFMYIKQIAPSGEEWISYNNQEVINLIDNQLKGIDIDKISKEKERYVIEKSIDEIQSYVKSGKITYSDITAIYLNRIKDLDQKEHGLNSVVTVNPDAIEEARNADKASSDKKVGVFGIPVLLKDNINTANITTSSGAEAFTNFIPSKDAELVENLRENGAVILGKNNLSEFANYMSTKMPSGYSGSKGQTVNPFGPLKISPSGSSSGSAVSVTANLAPISIGTETSSSIIAPSYINSVVGFKPSRTSVSSEGIMPLVKKFDTPGPISKTVEDAVIGYNSMSNNQINIDKNPDYLKGKTIGLLSYEYDNQEMLDKMKSKLKDIGVNLVEINIDETGTDLFGILDISFKKDFEEFADKYNLPIKKLNELIEYNKKDLKRRAKYGQDHLEASASIKDIDQNVVDNTIKNDTKKLDEAFKKYNLDAIVCLNNSGIGLSAIAGYPELTIPFGKNTKNEPQGVTFITKNGEDKKILDIGYSFENQTHGRINPLSNK</sequence>
<dbReference type="EMBL" id="CEKZ01000003">
    <property type="protein sequence ID" value="CEQ03531.1"/>
    <property type="molecule type" value="Genomic_DNA"/>
</dbReference>
<dbReference type="EC" id="3.5.1.86" evidence="2"/>